<protein>
    <recommendedName>
        <fullName evidence="6">Methyltransferase domain-containing protein</fullName>
    </recommendedName>
</protein>
<evidence type="ECO:0000256" key="5">
    <source>
        <dbReference type="SAM" id="MobiDB-lite"/>
    </source>
</evidence>
<accession>A0ABR1VA86</accession>
<evidence type="ECO:0000256" key="1">
    <source>
        <dbReference type="ARBA" id="ARBA00022603"/>
    </source>
</evidence>
<keyword evidence="2" id="KW-0808">Transferase</keyword>
<dbReference type="CDD" id="cd02440">
    <property type="entry name" value="AdoMet_MTases"/>
    <property type="match status" value="1"/>
</dbReference>
<evidence type="ECO:0000259" key="6">
    <source>
        <dbReference type="Pfam" id="PF13649"/>
    </source>
</evidence>
<dbReference type="Gene3D" id="3.40.50.150">
    <property type="entry name" value="Vaccinia Virus protein VP39"/>
    <property type="match status" value="1"/>
</dbReference>
<keyword evidence="8" id="KW-1185">Reference proteome</keyword>
<dbReference type="InterPro" id="IPR041698">
    <property type="entry name" value="Methyltransf_25"/>
</dbReference>
<comment type="caution">
    <text evidence="7">The sequence shown here is derived from an EMBL/GenBank/DDBJ whole genome shotgun (WGS) entry which is preliminary data.</text>
</comment>
<dbReference type="PANTHER" id="PTHR43667:SF1">
    <property type="entry name" value="CYCLOPROPANE-FATTY-ACYL-PHOSPHOLIPID SYNTHASE"/>
    <property type="match status" value="1"/>
</dbReference>
<name>A0ABR1VA86_9PEZI</name>
<feature type="domain" description="Methyltransferase" evidence="6">
    <location>
        <begin position="89"/>
        <end position="186"/>
    </location>
</feature>
<evidence type="ECO:0000313" key="8">
    <source>
        <dbReference type="Proteomes" id="UP001446871"/>
    </source>
</evidence>
<gene>
    <name evidence="7" type="ORF">PG996_007244</name>
</gene>
<sequence length="282" mass="31234">MLSNPGTCFYSHSKPHGFPQRPQRLPSDGPEPPQPPQPPQPPHAAPPNVPTKEWFDTKGLDYETIYGHNAGLLNAVDKLTARLRPGCRVLDLGCGTGRPVAHTLASRGFRVHGVDFSETMVSLSRAAVPHPNGIFDCAHLLDWAPPLSKDQEKFGGIVATSSFYELSREQMETLVARWHDWLEPGGSALLMMGSAEDVPGTRADMYDEDGRFARGIPFRFMGDDCLLYLFTRAGWRALLEEKGGLVVREHWAELFAPSKKGDCDDEMNSFYIAEKVKTGDLN</sequence>
<keyword evidence="1" id="KW-0489">Methyltransferase</keyword>
<dbReference type="Pfam" id="PF13649">
    <property type="entry name" value="Methyltransf_25"/>
    <property type="match status" value="1"/>
</dbReference>
<evidence type="ECO:0000256" key="4">
    <source>
        <dbReference type="ARBA" id="ARBA00023098"/>
    </source>
</evidence>
<dbReference type="EMBL" id="JAQQWM010000004">
    <property type="protein sequence ID" value="KAK8068132.1"/>
    <property type="molecule type" value="Genomic_DNA"/>
</dbReference>
<keyword evidence="3" id="KW-0949">S-adenosyl-L-methionine</keyword>
<feature type="compositionally biased region" description="Pro residues" evidence="5">
    <location>
        <begin position="29"/>
        <end position="49"/>
    </location>
</feature>
<dbReference type="SUPFAM" id="SSF53335">
    <property type="entry name" value="S-adenosyl-L-methionine-dependent methyltransferases"/>
    <property type="match status" value="1"/>
</dbReference>
<proteinExistence type="predicted"/>
<evidence type="ECO:0000313" key="7">
    <source>
        <dbReference type="EMBL" id="KAK8068132.1"/>
    </source>
</evidence>
<evidence type="ECO:0000256" key="3">
    <source>
        <dbReference type="ARBA" id="ARBA00022691"/>
    </source>
</evidence>
<keyword evidence="4" id="KW-0443">Lipid metabolism</keyword>
<dbReference type="InterPro" id="IPR029063">
    <property type="entry name" value="SAM-dependent_MTases_sf"/>
</dbReference>
<feature type="region of interest" description="Disordered" evidence="5">
    <location>
        <begin position="1"/>
        <end position="53"/>
    </location>
</feature>
<dbReference type="PANTHER" id="PTHR43667">
    <property type="entry name" value="CYCLOPROPANE-FATTY-ACYL-PHOSPHOLIPID SYNTHASE"/>
    <property type="match status" value="1"/>
</dbReference>
<reference evidence="7 8" key="1">
    <citation type="submission" date="2023-01" db="EMBL/GenBank/DDBJ databases">
        <title>Analysis of 21 Apiospora genomes using comparative genomics revels a genus with tremendous synthesis potential of carbohydrate active enzymes and secondary metabolites.</title>
        <authorList>
            <person name="Sorensen T."/>
        </authorList>
    </citation>
    <scope>NUCLEOTIDE SEQUENCE [LARGE SCALE GENOMIC DNA]</scope>
    <source>
        <strain evidence="7 8">CBS 83171</strain>
    </source>
</reference>
<dbReference type="Proteomes" id="UP001446871">
    <property type="component" value="Unassembled WGS sequence"/>
</dbReference>
<dbReference type="InterPro" id="IPR050723">
    <property type="entry name" value="CFA/CMAS"/>
</dbReference>
<organism evidence="7 8">
    <name type="scientific">Apiospora saccharicola</name>
    <dbReference type="NCBI Taxonomy" id="335842"/>
    <lineage>
        <taxon>Eukaryota</taxon>
        <taxon>Fungi</taxon>
        <taxon>Dikarya</taxon>
        <taxon>Ascomycota</taxon>
        <taxon>Pezizomycotina</taxon>
        <taxon>Sordariomycetes</taxon>
        <taxon>Xylariomycetidae</taxon>
        <taxon>Amphisphaeriales</taxon>
        <taxon>Apiosporaceae</taxon>
        <taxon>Apiospora</taxon>
    </lineage>
</organism>
<evidence type="ECO:0000256" key="2">
    <source>
        <dbReference type="ARBA" id="ARBA00022679"/>
    </source>
</evidence>